<dbReference type="GeneID" id="55005690"/>
<evidence type="ECO:0000256" key="1">
    <source>
        <dbReference type="SAM" id="MobiDB-lite"/>
    </source>
</evidence>
<accession>A0A3Q8I1Q5</accession>
<dbReference type="RefSeq" id="YP_009814552.1">
    <property type="nucleotide sequence ID" value="NC_048085.1"/>
</dbReference>
<sequence>MNTIHVILNMLRKGSNIIMYDDKEGIIDGANLIHFKGLTITDSGLTATISDKGYSKITELGVGLFTKKELGKQVDINPLDDIAKGLVTTILTSNAFDNRVEHRYGNTGNLRIIFDKQLVTDLKRNLYDNNYGEDAIKSDALVEKVIESVAKRFNTDYVTVHLSDDTSNPSTFIDPRLIEPDTPQQGYLDIYYTVGEPKPKVDVEAVLATLSDRVKKLEDKSVDATAEDTTDTTATVDVKED</sequence>
<dbReference type="EMBL" id="MH809531">
    <property type="protein sequence ID" value="AYH92401.1"/>
    <property type="molecule type" value="Genomic_DNA"/>
</dbReference>
<feature type="region of interest" description="Disordered" evidence="1">
    <location>
        <begin position="220"/>
        <end position="241"/>
    </location>
</feature>
<dbReference type="KEGG" id="vg:55005690"/>
<evidence type="ECO:0000313" key="3">
    <source>
        <dbReference type="Proteomes" id="UP000276738"/>
    </source>
</evidence>
<reference evidence="2 3" key="1">
    <citation type="submission" date="2018-08" db="EMBL/GenBank/DDBJ databases">
        <title>Lactobacillus phages that infect wine-derived L. plantarum strains.</title>
        <authorList>
            <person name="Kyrkou I."/>
            <person name="Byth Carstens A."/>
            <person name="Ellegaard-Jensen L."/>
            <person name="Kot W."/>
            <person name="Hestbjerg Hansen L."/>
        </authorList>
    </citation>
    <scope>NUCLEOTIDE SEQUENCE [LARGE SCALE GENOMIC DNA]</scope>
</reference>
<name>A0A3Q8I1Q5_9CAUD</name>
<protein>
    <submittedName>
        <fullName evidence="2">Uncharacterized protein</fullName>
    </submittedName>
</protein>
<proteinExistence type="predicted"/>
<evidence type="ECO:0000313" key="2">
    <source>
        <dbReference type="EMBL" id="AYH92401.1"/>
    </source>
</evidence>
<keyword evidence="3" id="KW-1185">Reference proteome</keyword>
<feature type="compositionally biased region" description="Low complexity" evidence="1">
    <location>
        <begin position="231"/>
        <end position="241"/>
    </location>
</feature>
<organism evidence="2 3">
    <name type="scientific">Lactobacillus phage Bromius</name>
    <dbReference type="NCBI Taxonomy" id="2315485"/>
    <lineage>
        <taxon>Viruses</taxon>
        <taxon>Duplodnaviria</taxon>
        <taxon>Heunggongvirae</taxon>
        <taxon>Uroviricota</taxon>
        <taxon>Caudoviricetes</taxon>
        <taxon>Herelleviridae</taxon>
        <taxon>Harbinvirus</taxon>
        <taxon>Harbinvirus bromius</taxon>
    </lineage>
</organism>
<dbReference type="Proteomes" id="UP000276738">
    <property type="component" value="Segment"/>
</dbReference>